<sequence>MSNVIHLVMNDSDVRASSLELAQRLGIQHKNVLGMVRRYASDFKELGRVAFETRSFDTAGGAQKRETALLNEDQCYLLLSFSRNTPLIRSLKVELVRAFGRARQAGAAYSMTVWQELQKVQLEDADSRVRASFGSKLMLDRKRALPGLRTRRASLENAFAPDMFRLTG</sequence>
<protein>
    <submittedName>
        <fullName evidence="1">Rha family transcriptional regulator</fullName>
    </submittedName>
</protein>
<comment type="caution">
    <text evidence="1">The sequence shown here is derived from an EMBL/GenBank/DDBJ whole genome shotgun (WGS) entry which is preliminary data.</text>
</comment>
<dbReference type="Proteomes" id="UP000490980">
    <property type="component" value="Unassembled WGS sequence"/>
</dbReference>
<gene>
    <name evidence="1" type="ORF">HBF25_12835</name>
</gene>
<keyword evidence="2" id="KW-1185">Reference proteome</keyword>
<name>A0A7X5UBG1_9GAMM</name>
<organism evidence="1 2">
    <name type="scientific">Luteibacter anthropi</name>
    <dbReference type="NCBI Taxonomy" id="564369"/>
    <lineage>
        <taxon>Bacteria</taxon>
        <taxon>Pseudomonadati</taxon>
        <taxon>Pseudomonadota</taxon>
        <taxon>Gammaproteobacteria</taxon>
        <taxon>Lysobacterales</taxon>
        <taxon>Rhodanobacteraceae</taxon>
        <taxon>Luteibacter</taxon>
    </lineage>
</organism>
<dbReference type="AlphaFoldDB" id="A0A7X5UBG1"/>
<evidence type="ECO:0000313" key="2">
    <source>
        <dbReference type="Proteomes" id="UP000490980"/>
    </source>
</evidence>
<reference evidence="1 2" key="1">
    <citation type="submission" date="2020-03" db="EMBL/GenBank/DDBJ databases">
        <authorList>
            <person name="Lai Q."/>
        </authorList>
    </citation>
    <scope>NUCLEOTIDE SEQUENCE [LARGE SCALE GENOMIC DNA]</scope>
    <source>
        <strain evidence="1 2">CCUG 25036</strain>
    </source>
</reference>
<evidence type="ECO:0000313" key="1">
    <source>
        <dbReference type="EMBL" id="NII07269.1"/>
    </source>
</evidence>
<proteinExistence type="predicted"/>
<dbReference type="RefSeq" id="WP_166948997.1">
    <property type="nucleotide sequence ID" value="NZ_JAARLZ010000006.1"/>
</dbReference>
<accession>A0A7X5UBG1</accession>
<dbReference type="Pfam" id="PF09669">
    <property type="entry name" value="Phage_pRha"/>
    <property type="match status" value="1"/>
</dbReference>
<dbReference type="InterPro" id="IPR014054">
    <property type="entry name" value="Phage_regulatory_Rha"/>
</dbReference>
<dbReference type="EMBL" id="JAARLZ010000006">
    <property type="protein sequence ID" value="NII07269.1"/>
    <property type="molecule type" value="Genomic_DNA"/>
</dbReference>